<evidence type="ECO:0000313" key="15">
    <source>
        <dbReference type="Proteomes" id="UP000321892"/>
    </source>
</evidence>
<evidence type="ECO:0000256" key="3">
    <source>
        <dbReference type="ARBA" id="ARBA00022618"/>
    </source>
</evidence>
<keyword evidence="9 10" id="KW-0961">Cell wall biogenesis/degradation</keyword>
<dbReference type="AlphaFoldDB" id="A0A510JJY9"/>
<feature type="domain" description="Mur ligase central" evidence="13">
    <location>
        <begin position="102"/>
        <end position="298"/>
    </location>
</feature>
<feature type="binding site" evidence="10">
    <location>
        <begin position="104"/>
        <end position="110"/>
    </location>
    <ligand>
        <name>ATP</name>
        <dbReference type="ChEBI" id="CHEBI:30616"/>
    </ligand>
</feature>
<keyword evidence="7 10" id="KW-0573">Peptidoglycan synthesis</keyword>
<dbReference type="Pfam" id="PF08245">
    <property type="entry name" value="Mur_ligase_M"/>
    <property type="match status" value="1"/>
</dbReference>
<dbReference type="GO" id="GO:0005737">
    <property type="term" value="C:cytoplasm"/>
    <property type="evidence" value="ECO:0007669"/>
    <property type="project" value="UniProtKB-SubCell"/>
</dbReference>
<keyword evidence="8 10" id="KW-0131">Cell cycle</keyword>
<dbReference type="SUPFAM" id="SSF53623">
    <property type="entry name" value="MurD-like peptide ligases, catalytic domain"/>
    <property type="match status" value="1"/>
</dbReference>
<comment type="subcellular location">
    <subcellularLocation>
        <location evidence="10 11">Cytoplasm</location>
    </subcellularLocation>
</comment>
<comment type="similarity">
    <text evidence="10">Belongs to the MurCDEF family. MurF subfamily.</text>
</comment>
<evidence type="ECO:0000256" key="4">
    <source>
        <dbReference type="ARBA" id="ARBA00022741"/>
    </source>
</evidence>
<feature type="domain" description="Mur ligase C-terminal" evidence="12">
    <location>
        <begin position="320"/>
        <end position="449"/>
    </location>
</feature>
<dbReference type="GO" id="GO:0008766">
    <property type="term" value="F:UDP-N-acetylmuramoylalanyl-D-glutamyl-2,6-diaminopimelate-D-alanyl-D-alanine ligase activity"/>
    <property type="evidence" value="ECO:0007669"/>
    <property type="project" value="RHEA"/>
</dbReference>
<keyword evidence="4 10" id="KW-0547">Nucleotide-binding</keyword>
<gene>
    <name evidence="10" type="primary">murF</name>
    <name evidence="14" type="ORF">JCM16775_2362</name>
</gene>
<evidence type="ECO:0000256" key="7">
    <source>
        <dbReference type="ARBA" id="ARBA00022984"/>
    </source>
</evidence>
<evidence type="ECO:0000256" key="11">
    <source>
        <dbReference type="RuleBase" id="RU004136"/>
    </source>
</evidence>
<dbReference type="GO" id="GO:0051301">
    <property type="term" value="P:cell division"/>
    <property type="evidence" value="ECO:0007669"/>
    <property type="project" value="UniProtKB-KW"/>
</dbReference>
<dbReference type="Proteomes" id="UP000321892">
    <property type="component" value="Chromosome"/>
</dbReference>
<evidence type="ECO:0000256" key="6">
    <source>
        <dbReference type="ARBA" id="ARBA00022960"/>
    </source>
</evidence>
<dbReference type="InterPro" id="IPR004101">
    <property type="entry name" value="Mur_ligase_C"/>
</dbReference>
<keyword evidence="15" id="KW-1185">Reference proteome</keyword>
<protein>
    <recommendedName>
        <fullName evidence="10 11">UDP-N-acetylmuramoyl-tripeptide--D-alanyl-D-alanine ligase</fullName>
        <ecNumber evidence="10 11">6.3.2.10</ecNumber>
    </recommendedName>
    <alternativeName>
        <fullName evidence="10">D-alanyl-D-alanine-adding enzyme</fullName>
    </alternativeName>
</protein>
<comment type="function">
    <text evidence="10 11">Involved in cell wall formation. Catalyzes the final step in the synthesis of UDP-N-acetylmuramoyl-pentapeptide, the precursor of murein.</text>
</comment>
<name>A0A510JJY9_9FUSO</name>
<dbReference type="SUPFAM" id="SSF63418">
    <property type="entry name" value="MurE/MurF N-terminal domain"/>
    <property type="match status" value="1"/>
</dbReference>
<dbReference type="Gene3D" id="3.40.1390.10">
    <property type="entry name" value="MurE/MurF, N-terminal domain"/>
    <property type="match status" value="1"/>
</dbReference>
<organism evidence="14 15">
    <name type="scientific">Leptotrichia hofstadii</name>
    <dbReference type="NCBI Taxonomy" id="157688"/>
    <lineage>
        <taxon>Bacteria</taxon>
        <taxon>Fusobacteriati</taxon>
        <taxon>Fusobacteriota</taxon>
        <taxon>Fusobacteriia</taxon>
        <taxon>Fusobacteriales</taxon>
        <taxon>Leptotrichiaceae</taxon>
        <taxon>Leptotrichia</taxon>
    </lineage>
</organism>
<dbReference type="KEGG" id="lhf:JCM16775_2362"/>
<dbReference type="PANTHER" id="PTHR43024:SF1">
    <property type="entry name" value="UDP-N-ACETYLMURAMOYL-TRIPEPTIDE--D-ALANYL-D-ALANINE LIGASE"/>
    <property type="match status" value="1"/>
</dbReference>
<dbReference type="HAMAP" id="MF_02019">
    <property type="entry name" value="MurF"/>
    <property type="match status" value="1"/>
</dbReference>
<evidence type="ECO:0000259" key="13">
    <source>
        <dbReference type="Pfam" id="PF08245"/>
    </source>
</evidence>
<keyword evidence="1 10" id="KW-0963">Cytoplasm</keyword>
<dbReference type="InterPro" id="IPR005863">
    <property type="entry name" value="UDP-N-AcMur_synth"/>
</dbReference>
<evidence type="ECO:0000256" key="8">
    <source>
        <dbReference type="ARBA" id="ARBA00023306"/>
    </source>
</evidence>
<proteinExistence type="inferred from homology"/>
<keyword evidence="5 10" id="KW-0067">ATP-binding</keyword>
<dbReference type="GO" id="GO:0071555">
    <property type="term" value="P:cell wall organization"/>
    <property type="evidence" value="ECO:0007669"/>
    <property type="project" value="UniProtKB-KW"/>
</dbReference>
<dbReference type="UniPathway" id="UPA00219"/>
<evidence type="ECO:0000256" key="2">
    <source>
        <dbReference type="ARBA" id="ARBA00022598"/>
    </source>
</evidence>
<dbReference type="InterPro" id="IPR035911">
    <property type="entry name" value="MurE/MurF_N"/>
</dbReference>
<keyword evidence="2 10" id="KW-0436">Ligase</keyword>
<dbReference type="GO" id="GO:0047480">
    <property type="term" value="F:UDP-N-acetylmuramoyl-tripeptide-D-alanyl-D-alanine ligase activity"/>
    <property type="evidence" value="ECO:0007669"/>
    <property type="project" value="UniProtKB-UniRule"/>
</dbReference>
<dbReference type="PANTHER" id="PTHR43024">
    <property type="entry name" value="UDP-N-ACETYLMURAMOYL-TRIPEPTIDE--D-ALANYL-D-ALANINE LIGASE"/>
    <property type="match status" value="1"/>
</dbReference>
<dbReference type="Gene3D" id="3.40.1190.10">
    <property type="entry name" value="Mur-like, catalytic domain"/>
    <property type="match status" value="1"/>
</dbReference>
<dbReference type="InterPro" id="IPR036615">
    <property type="entry name" value="Mur_ligase_C_dom_sf"/>
</dbReference>
<evidence type="ECO:0000259" key="12">
    <source>
        <dbReference type="Pfam" id="PF02875"/>
    </source>
</evidence>
<dbReference type="GO" id="GO:0008360">
    <property type="term" value="P:regulation of cell shape"/>
    <property type="evidence" value="ECO:0007669"/>
    <property type="project" value="UniProtKB-KW"/>
</dbReference>
<dbReference type="Gene3D" id="3.90.190.20">
    <property type="entry name" value="Mur ligase, C-terminal domain"/>
    <property type="match status" value="1"/>
</dbReference>
<dbReference type="GO" id="GO:0005524">
    <property type="term" value="F:ATP binding"/>
    <property type="evidence" value="ECO:0007669"/>
    <property type="project" value="UniProtKB-UniRule"/>
</dbReference>
<dbReference type="EC" id="6.3.2.10" evidence="10 11"/>
<evidence type="ECO:0000313" key="14">
    <source>
        <dbReference type="EMBL" id="BBM39630.1"/>
    </source>
</evidence>
<dbReference type="GO" id="GO:0009252">
    <property type="term" value="P:peptidoglycan biosynthetic process"/>
    <property type="evidence" value="ECO:0007669"/>
    <property type="project" value="UniProtKB-UniRule"/>
</dbReference>
<dbReference type="InterPro" id="IPR013221">
    <property type="entry name" value="Mur_ligase_cen"/>
</dbReference>
<accession>A0A510JJY9</accession>
<keyword evidence="6 10" id="KW-0133">Cell shape</keyword>
<evidence type="ECO:0000256" key="1">
    <source>
        <dbReference type="ARBA" id="ARBA00022490"/>
    </source>
</evidence>
<dbReference type="NCBIfam" id="TIGR01143">
    <property type="entry name" value="murF"/>
    <property type="match status" value="1"/>
</dbReference>
<dbReference type="InterPro" id="IPR051046">
    <property type="entry name" value="MurCDEF_CellWall_CoF430Synth"/>
</dbReference>
<sequence>MNKAEVFQSFFNKVEISDFEINNISINSKELGKNDIFVAIRGGNNFVNEALEKGAFAVYDSKTLKIDEKYANRAFFVNDSVEFLQNFAKEWRKNLDIKVIGITGSNGKTTVKDMIYHLLSQKYKGKKTEGNYNNHIGLPFTLLRAEEDDKFIILEMGMSGFGEIDLLGQIALPDINVITNIGESHLEFLKTKENVFLAKTEIIPYIKNTLVINGDDEYLKNVKAENIEVVRALSLENNEFREKTSDFYYGDVHFNENGTDFFLKYFGKICQSTVERNYKTNVLGEHNVLNLVMAIAVAKQFGMEDKIISEAVKNIGLTGMRFQIIENGDTTYINDAYNASPMSMEKSLETFSQIYNDRLKIMVLGDMLELGENELELHSSLFNTIKNTKFDKLYLFGERMKSLFEKIKENVDNENLKNKEFGHFDEKEKIKEKIRQISEQKAVLLKASRGMRLEEIIEK</sequence>
<comment type="pathway">
    <text evidence="10 11">Cell wall biogenesis; peptidoglycan biosynthesis.</text>
</comment>
<evidence type="ECO:0000256" key="9">
    <source>
        <dbReference type="ARBA" id="ARBA00023316"/>
    </source>
</evidence>
<dbReference type="Pfam" id="PF02875">
    <property type="entry name" value="Mur_ligase_C"/>
    <property type="match status" value="1"/>
</dbReference>
<evidence type="ECO:0000256" key="10">
    <source>
        <dbReference type="HAMAP-Rule" id="MF_02019"/>
    </source>
</evidence>
<dbReference type="OrthoDB" id="9801978at2"/>
<dbReference type="InterPro" id="IPR036565">
    <property type="entry name" value="Mur-like_cat_sf"/>
</dbReference>
<comment type="catalytic activity">
    <reaction evidence="10 11">
        <text>D-alanyl-D-alanine + UDP-N-acetyl-alpha-D-muramoyl-L-alanyl-gamma-D-glutamyl-meso-2,6-diaminopimelate + ATP = UDP-N-acetyl-alpha-D-muramoyl-L-alanyl-gamma-D-glutamyl-meso-2,6-diaminopimeloyl-D-alanyl-D-alanine + ADP + phosphate + H(+)</text>
        <dbReference type="Rhea" id="RHEA:28374"/>
        <dbReference type="ChEBI" id="CHEBI:15378"/>
        <dbReference type="ChEBI" id="CHEBI:30616"/>
        <dbReference type="ChEBI" id="CHEBI:43474"/>
        <dbReference type="ChEBI" id="CHEBI:57822"/>
        <dbReference type="ChEBI" id="CHEBI:61386"/>
        <dbReference type="ChEBI" id="CHEBI:83905"/>
        <dbReference type="ChEBI" id="CHEBI:456216"/>
        <dbReference type="EC" id="6.3.2.10"/>
    </reaction>
</comment>
<dbReference type="SUPFAM" id="SSF53244">
    <property type="entry name" value="MurD-like peptide ligases, peptide-binding domain"/>
    <property type="match status" value="1"/>
</dbReference>
<dbReference type="RefSeq" id="WP_026745870.1">
    <property type="nucleotide sequence ID" value="NZ_AP019823.1"/>
</dbReference>
<keyword evidence="3 10" id="KW-0132">Cell division</keyword>
<evidence type="ECO:0000256" key="5">
    <source>
        <dbReference type="ARBA" id="ARBA00022840"/>
    </source>
</evidence>
<reference evidence="14 15" key="1">
    <citation type="submission" date="2019-07" db="EMBL/GenBank/DDBJ databases">
        <title>Complete Genome Sequence of Leptotrichia hofstadii Strain JCM16775.</title>
        <authorList>
            <person name="Watanabe S."/>
            <person name="Cui L."/>
        </authorList>
    </citation>
    <scope>NUCLEOTIDE SEQUENCE [LARGE SCALE GENOMIC DNA]</scope>
    <source>
        <strain evidence="14 15">JCM16775</strain>
    </source>
</reference>
<dbReference type="EMBL" id="AP019823">
    <property type="protein sequence ID" value="BBM39630.1"/>
    <property type="molecule type" value="Genomic_DNA"/>
</dbReference>